<dbReference type="GO" id="GO:0030170">
    <property type="term" value="F:pyridoxal phosphate binding"/>
    <property type="evidence" value="ECO:0007669"/>
    <property type="project" value="InterPro"/>
</dbReference>
<dbReference type="PANTHER" id="PTHR46383:SF1">
    <property type="entry name" value="ASPARTATE AMINOTRANSFERASE"/>
    <property type="match status" value="1"/>
</dbReference>
<evidence type="ECO:0000256" key="4">
    <source>
        <dbReference type="ARBA" id="ARBA00022679"/>
    </source>
</evidence>
<dbReference type="InterPro" id="IPR015424">
    <property type="entry name" value="PyrdxlP-dep_Trfase"/>
</dbReference>
<dbReference type="PANTHER" id="PTHR46383">
    <property type="entry name" value="ASPARTATE AMINOTRANSFERASE"/>
    <property type="match status" value="1"/>
</dbReference>
<evidence type="ECO:0000256" key="2">
    <source>
        <dbReference type="ARBA" id="ARBA00007441"/>
    </source>
</evidence>
<evidence type="ECO:0000256" key="1">
    <source>
        <dbReference type="ARBA" id="ARBA00001933"/>
    </source>
</evidence>
<dbReference type="EC" id="2.6.1.-" evidence="6"/>
<evidence type="ECO:0000313" key="8">
    <source>
        <dbReference type="EMBL" id="NJB69160.1"/>
    </source>
</evidence>
<dbReference type="GO" id="GO:0006520">
    <property type="term" value="P:amino acid metabolic process"/>
    <property type="evidence" value="ECO:0007669"/>
    <property type="project" value="InterPro"/>
</dbReference>
<dbReference type="SUPFAM" id="SSF53383">
    <property type="entry name" value="PLP-dependent transferases"/>
    <property type="match status" value="1"/>
</dbReference>
<keyword evidence="3 6" id="KW-0032">Aminotransferase</keyword>
<dbReference type="InterPro" id="IPR004838">
    <property type="entry name" value="NHTrfase_class1_PyrdxlP-BS"/>
</dbReference>
<evidence type="ECO:0000256" key="5">
    <source>
        <dbReference type="ARBA" id="ARBA00022898"/>
    </source>
</evidence>
<dbReference type="PRINTS" id="PR00753">
    <property type="entry name" value="ACCSYNTHASE"/>
</dbReference>
<comment type="cofactor">
    <cofactor evidence="1 6">
        <name>pyridoxal 5'-phosphate</name>
        <dbReference type="ChEBI" id="CHEBI:597326"/>
    </cofactor>
</comment>
<keyword evidence="9" id="KW-1185">Reference proteome</keyword>
<dbReference type="FunFam" id="3.40.640.10:FF:000033">
    <property type="entry name" value="Aspartate aminotransferase"/>
    <property type="match status" value="1"/>
</dbReference>
<dbReference type="Gene3D" id="3.40.640.10">
    <property type="entry name" value="Type I PLP-dependent aspartate aminotransferase-like (Major domain)"/>
    <property type="match status" value="1"/>
</dbReference>
<accession>A0A846QQ98</accession>
<keyword evidence="5" id="KW-0663">Pyridoxal phosphate</keyword>
<gene>
    <name evidence="8" type="ORF">GGQ74_002857</name>
</gene>
<organism evidence="8 9">
    <name type="scientific">Desulfobaculum xiamenense</name>
    <dbReference type="NCBI Taxonomy" id="995050"/>
    <lineage>
        <taxon>Bacteria</taxon>
        <taxon>Pseudomonadati</taxon>
        <taxon>Thermodesulfobacteriota</taxon>
        <taxon>Desulfovibrionia</taxon>
        <taxon>Desulfovibrionales</taxon>
        <taxon>Desulfovibrionaceae</taxon>
        <taxon>Desulfobaculum</taxon>
    </lineage>
</organism>
<reference evidence="8 9" key="1">
    <citation type="submission" date="2020-03" db="EMBL/GenBank/DDBJ databases">
        <title>Genomic Encyclopedia of Type Strains, Phase IV (KMG-IV): sequencing the most valuable type-strain genomes for metagenomic binning, comparative biology and taxonomic classification.</title>
        <authorList>
            <person name="Goeker M."/>
        </authorList>
    </citation>
    <scope>NUCLEOTIDE SEQUENCE [LARGE SCALE GENOMIC DNA]</scope>
    <source>
        <strain evidence="8 9">DSM 24233</strain>
    </source>
</reference>
<dbReference type="CDD" id="cd00609">
    <property type="entry name" value="AAT_like"/>
    <property type="match status" value="1"/>
</dbReference>
<dbReference type="EMBL" id="JAATJA010000004">
    <property type="protein sequence ID" value="NJB69160.1"/>
    <property type="molecule type" value="Genomic_DNA"/>
</dbReference>
<proteinExistence type="inferred from homology"/>
<dbReference type="PROSITE" id="PS00105">
    <property type="entry name" value="AA_TRANSFER_CLASS_1"/>
    <property type="match status" value="1"/>
</dbReference>
<feature type="domain" description="Aminotransferase class I/classII large" evidence="7">
    <location>
        <begin position="31"/>
        <end position="383"/>
    </location>
</feature>
<evidence type="ECO:0000313" key="9">
    <source>
        <dbReference type="Proteomes" id="UP000580856"/>
    </source>
</evidence>
<comment type="caution">
    <text evidence="8">The sequence shown here is derived from an EMBL/GenBank/DDBJ whole genome shotgun (WGS) entry which is preliminary data.</text>
</comment>
<dbReference type="InterPro" id="IPR004839">
    <property type="entry name" value="Aminotransferase_I/II_large"/>
</dbReference>
<dbReference type="AlphaFoldDB" id="A0A846QQ98"/>
<dbReference type="Pfam" id="PF00155">
    <property type="entry name" value="Aminotran_1_2"/>
    <property type="match status" value="1"/>
</dbReference>
<evidence type="ECO:0000259" key="7">
    <source>
        <dbReference type="Pfam" id="PF00155"/>
    </source>
</evidence>
<protein>
    <recommendedName>
        <fullName evidence="6">Aminotransferase</fullName>
        <ecNumber evidence="6">2.6.1.-</ecNumber>
    </recommendedName>
</protein>
<dbReference type="RefSeq" id="WP_167942253.1">
    <property type="nucleotide sequence ID" value="NZ_JAATJA010000004.1"/>
</dbReference>
<dbReference type="GO" id="GO:0008483">
    <property type="term" value="F:transaminase activity"/>
    <property type="evidence" value="ECO:0007669"/>
    <property type="project" value="UniProtKB-KW"/>
</dbReference>
<dbReference type="InterPro" id="IPR050596">
    <property type="entry name" value="AspAT/PAT-like"/>
</dbReference>
<evidence type="ECO:0000256" key="6">
    <source>
        <dbReference type="RuleBase" id="RU000481"/>
    </source>
</evidence>
<dbReference type="Proteomes" id="UP000580856">
    <property type="component" value="Unassembled WGS sequence"/>
</dbReference>
<name>A0A846QQ98_9BACT</name>
<dbReference type="Gene3D" id="3.90.1150.10">
    <property type="entry name" value="Aspartate Aminotransferase, domain 1"/>
    <property type="match status" value="1"/>
</dbReference>
<dbReference type="InterPro" id="IPR015422">
    <property type="entry name" value="PyrdxlP-dep_Trfase_small"/>
</dbReference>
<evidence type="ECO:0000256" key="3">
    <source>
        <dbReference type="ARBA" id="ARBA00022576"/>
    </source>
</evidence>
<dbReference type="InterPro" id="IPR015421">
    <property type="entry name" value="PyrdxlP-dep_Trfase_major"/>
</dbReference>
<keyword evidence="4 6" id="KW-0808">Transferase</keyword>
<sequence>MRISRKISQVKPSATLAVSAKAMELRAKGREIISLSVGEPDFDTPAHICEAAKAALDSGFTRYTQVPGVPELRDAVAGYFNSYYGTNAKAESTIVTNGGKQALYNLFLAILDPGDEVLIPAPYWVSYPAMVELADGVPVTVAARASRGFKITPEDLERARTPRTRALILNSPSNPTGVQYSEAELLALAQWAVDNDIFVVSDEIYDRLVYAPAEPVSLAPFWERHPEHVAVVNGLSKSFAMTGWRVGFALAHPDLVKAMSKIQSQSTSNVCSIAQRAALAALTGPRDMLARMCDAFAGRRDKAMEIVSSWPGVVCPRPDGAFYIFPDVSALYGERFADSTALCTLLLEQAGVAAVPGAAFGDDNCVRFSYALADETVVTALTRVGDVLFGK</sequence>
<comment type="similarity">
    <text evidence="2 6">Belongs to the class-I pyridoxal-phosphate-dependent aminotransferase family.</text>
</comment>